<dbReference type="InParanoid" id="K3X4M5"/>
<keyword evidence="3" id="KW-1185">Reference proteome</keyword>
<protein>
    <recommendedName>
        <fullName evidence="4">UBA domain-containing protein</fullName>
    </recommendedName>
</protein>
<evidence type="ECO:0008006" key="4">
    <source>
        <dbReference type="Google" id="ProtNLM"/>
    </source>
</evidence>
<dbReference type="HOGENOM" id="CLU_053971_0_0_1"/>
<dbReference type="Proteomes" id="UP000019132">
    <property type="component" value="Unassembled WGS sequence"/>
</dbReference>
<dbReference type="EnsemblProtists" id="PYU1_T012174">
    <property type="protein sequence ID" value="PYU1_T012174"/>
    <property type="gene ID" value="PYU1_G012148"/>
</dbReference>
<reference evidence="3" key="1">
    <citation type="journal article" date="2010" name="Genome Biol.">
        <title>Genome sequence of the necrotrophic plant pathogen Pythium ultimum reveals original pathogenicity mechanisms and effector repertoire.</title>
        <authorList>
            <person name="Levesque C.A."/>
            <person name="Brouwer H."/>
            <person name="Cano L."/>
            <person name="Hamilton J.P."/>
            <person name="Holt C."/>
            <person name="Huitema E."/>
            <person name="Raffaele S."/>
            <person name="Robideau G.P."/>
            <person name="Thines M."/>
            <person name="Win J."/>
            <person name="Zerillo M.M."/>
            <person name="Beakes G.W."/>
            <person name="Boore J.L."/>
            <person name="Busam D."/>
            <person name="Dumas B."/>
            <person name="Ferriera S."/>
            <person name="Fuerstenberg S.I."/>
            <person name="Gachon C.M."/>
            <person name="Gaulin E."/>
            <person name="Govers F."/>
            <person name="Grenville-Briggs L."/>
            <person name="Horner N."/>
            <person name="Hostetler J."/>
            <person name="Jiang R.H."/>
            <person name="Johnson J."/>
            <person name="Krajaejun T."/>
            <person name="Lin H."/>
            <person name="Meijer H.J."/>
            <person name="Moore B."/>
            <person name="Morris P."/>
            <person name="Phuntmart V."/>
            <person name="Puiu D."/>
            <person name="Shetty J."/>
            <person name="Stajich J.E."/>
            <person name="Tripathy S."/>
            <person name="Wawra S."/>
            <person name="van West P."/>
            <person name="Whitty B.R."/>
            <person name="Coutinho P.M."/>
            <person name="Henrissat B."/>
            <person name="Martin F."/>
            <person name="Thomas P.D."/>
            <person name="Tyler B.M."/>
            <person name="De Vries R.P."/>
            <person name="Kamoun S."/>
            <person name="Yandell M."/>
            <person name="Tisserat N."/>
            <person name="Buell C.R."/>
        </authorList>
    </citation>
    <scope>NUCLEOTIDE SEQUENCE</scope>
    <source>
        <strain evidence="3">DAOM:BR144</strain>
    </source>
</reference>
<feature type="compositionally biased region" description="Polar residues" evidence="1">
    <location>
        <begin position="1"/>
        <end position="19"/>
    </location>
</feature>
<evidence type="ECO:0000256" key="1">
    <source>
        <dbReference type="SAM" id="MobiDB-lite"/>
    </source>
</evidence>
<organism evidence="2 3">
    <name type="scientific">Globisporangium ultimum (strain ATCC 200006 / CBS 805.95 / DAOM BR144)</name>
    <name type="common">Pythium ultimum</name>
    <dbReference type="NCBI Taxonomy" id="431595"/>
    <lineage>
        <taxon>Eukaryota</taxon>
        <taxon>Sar</taxon>
        <taxon>Stramenopiles</taxon>
        <taxon>Oomycota</taxon>
        <taxon>Peronosporomycetes</taxon>
        <taxon>Pythiales</taxon>
        <taxon>Pythiaceae</taxon>
        <taxon>Globisporangium</taxon>
    </lineage>
</organism>
<name>K3X4M5_GLOUD</name>
<accession>K3X4M5</accession>
<dbReference type="EMBL" id="GL376601">
    <property type="status" value="NOT_ANNOTATED_CDS"/>
    <property type="molecule type" value="Genomic_DNA"/>
</dbReference>
<proteinExistence type="predicted"/>
<reference evidence="2" key="3">
    <citation type="submission" date="2015-02" db="UniProtKB">
        <authorList>
            <consortium name="EnsemblProtists"/>
        </authorList>
    </citation>
    <scope>IDENTIFICATION</scope>
    <source>
        <strain evidence="2">DAOM BR144</strain>
    </source>
</reference>
<dbReference type="AlphaFoldDB" id="K3X4M5"/>
<evidence type="ECO:0000313" key="2">
    <source>
        <dbReference type="EnsemblProtists" id="PYU1_T012174"/>
    </source>
</evidence>
<sequence>MSSSGMWQQQSPQRPSNSGALRASQESDIELMRTILGEHVPQSVILTCLNVCGFDVSAALNWYFMEVGVQETDEGRERGDSAAARGGGNNQDPMLNLTANGSYVPVIQSGLSLTLHSRYESGMISKTDAYYATLTRGLAAYDMLTPSNEKFLTIRLRKRGWRTATFYGAPSTAAQRPYFTNGDIVTLECNGLWLKANQLNKVLQWKPPSEDDRNKFVIRGLPLGRNLRPGDYFFLTSYRWKDKEIVMRDERPVGMSSYNTSVHRCFLGLERIKAPSQRLYFYAKLTENAMESLPQPNDPVDINHLTINVAGTPQSLDSIDMHEISLEQVERQVEQQTKSDTLNEEIIINDAKVDQMASIIGNDVSRDRLASVLDGAGGDVQIALEHYFMSLSTSEKGPSETNLVAPSSIDQLLKRKISVDL</sequence>
<dbReference type="eggNOG" id="ENOG502QW1Z">
    <property type="taxonomic scope" value="Eukaryota"/>
</dbReference>
<reference evidence="3" key="2">
    <citation type="submission" date="2010-04" db="EMBL/GenBank/DDBJ databases">
        <authorList>
            <person name="Buell R."/>
            <person name="Hamilton J."/>
            <person name="Hostetler J."/>
        </authorList>
    </citation>
    <scope>NUCLEOTIDE SEQUENCE [LARGE SCALE GENOMIC DNA]</scope>
    <source>
        <strain evidence="3">DAOM:BR144</strain>
    </source>
</reference>
<feature type="region of interest" description="Disordered" evidence="1">
    <location>
        <begin position="1"/>
        <end position="24"/>
    </location>
</feature>
<evidence type="ECO:0000313" key="3">
    <source>
        <dbReference type="Proteomes" id="UP000019132"/>
    </source>
</evidence>
<dbReference type="VEuPathDB" id="FungiDB:PYU1_G012148"/>